<gene>
    <name evidence="2" type="ORF">LPJ53_001493</name>
</gene>
<evidence type="ECO:0008006" key="4">
    <source>
        <dbReference type="Google" id="ProtNLM"/>
    </source>
</evidence>
<dbReference type="EMBL" id="JANBOJ010000038">
    <property type="protein sequence ID" value="KAJ1724218.1"/>
    <property type="molecule type" value="Genomic_DNA"/>
</dbReference>
<accession>A0A9W7Y4U0</accession>
<organism evidence="2 3">
    <name type="scientific">Coemansia erecta</name>
    <dbReference type="NCBI Taxonomy" id="147472"/>
    <lineage>
        <taxon>Eukaryota</taxon>
        <taxon>Fungi</taxon>
        <taxon>Fungi incertae sedis</taxon>
        <taxon>Zoopagomycota</taxon>
        <taxon>Kickxellomycotina</taxon>
        <taxon>Kickxellomycetes</taxon>
        <taxon>Kickxellales</taxon>
        <taxon>Kickxellaceae</taxon>
        <taxon>Coemansia</taxon>
    </lineage>
</organism>
<comment type="caution">
    <text evidence="2">The sequence shown here is derived from an EMBL/GenBank/DDBJ whole genome shotgun (WGS) entry which is preliminary data.</text>
</comment>
<feature type="region of interest" description="Disordered" evidence="1">
    <location>
        <begin position="1"/>
        <end position="22"/>
    </location>
</feature>
<protein>
    <recommendedName>
        <fullName evidence="4">Sfi1 spindle body domain-containing protein</fullName>
    </recommendedName>
</protein>
<proteinExistence type="predicted"/>
<dbReference type="Proteomes" id="UP001149813">
    <property type="component" value="Unassembled WGS sequence"/>
</dbReference>
<feature type="region of interest" description="Disordered" evidence="1">
    <location>
        <begin position="485"/>
        <end position="531"/>
    </location>
</feature>
<dbReference type="AlphaFoldDB" id="A0A9W7Y4U0"/>
<evidence type="ECO:0000313" key="2">
    <source>
        <dbReference type="EMBL" id="KAJ1724218.1"/>
    </source>
</evidence>
<name>A0A9W7Y4U0_9FUNG</name>
<evidence type="ECO:0000313" key="3">
    <source>
        <dbReference type="Proteomes" id="UP001149813"/>
    </source>
</evidence>
<dbReference type="OrthoDB" id="5579147at2759"/>
<sequence length="1211" mass="139363">MAGFHDTPARATPRNRRRPKAASAAVATSYASTPAAAAAAAMIPMSRGTSRNTPRILGRYTTMQRIPHSLVSSQSDVEIEDDDAFNPPLVRQKHTIHTLGRSPRHPDVAYLEDDDDDREYNSAAIIRAFIENKHPGSQDIALLTMLRCWHAMTVDCRERFQRLRDRWVASTKVHRTNLIKEVFFKWKQEAIRNAAFPCSDYQRAQLRLATMNRRNLLLRMVATRLAQRVETMRQLEVFQQSNRFHLISSSLIVWKDQWQQRRQVTLMRLERQFKRESKKRLLVQSLRCWLVLARAEDFARYYEERNQNALVAGCIRTWQEQCVSRQYTNRSRRGTVDDARRFKKLIPRGESEVSADPQVHNIFVRWRAAAKEFKFAQVRAELFMLENSWRVTLVKLQDAYEFRCDMEYEADSHYKATLVGISLSRWCTQLHERRDRLLQSRAVQDIARRRDQKRRRVLLLAWREAVDKIRRAELGADDATPARQRIGFSDFTKSPEAGGSYGSTVRHISDHARGSHSSPLHHLNRGSPTGHLEYAHGEIQADRADDGRCDRAISVQSDSSRLASSDEKLELIRRAREAEAIVDQYKREWTDPQRVKLDLIDLDVDLERRLVLWTEYQNKHIYWHVLDRLQRAIAGTQVDRHRGGLRRHKGGSDNSLILEDEDERAGERLFAKNHPDKIIEAKFRPRHRTMRGVLDELQTTARARANAVAIADKHYYNRESPANQRLCKQVIAIWRSSFRNRLHMIKAAEDHYLGNVIRGFYFAATELQFTNLQHKDAAVSFDRQHTLLSVVRALFRHNLESMPGHNGRIDEHSYGGGGGGGGESDLDQGLIVDVTADGQDNVTDVSKLVHLREMLCAWRKTASDFQEAKISTIARLLPSMRPEMVEDDQDLGSFGWELMHKTFLIGQSFNYWRQLANGRAHTRHSQTASTIAYKPEIKEAQLDTESGVATANLLANIDVTADDLDGDGPRASELRLLEAKMATRVESQLCRTVLHRLMVLTRGKLLEQKRLARSVNKLMEAISERAKAAKIARGKARDFAARSSIRAWQNIYIKNSRNLDNAQTQANGTLVLTCFQHWRNVLEKRTSRKGQREMYAMAIALRWKHQAQGSLHRWMRASSNEHIMVRVAEGSGDQREAKLIEAADQWYSRRLAKNALKELDSLAFQRKAARRLDICFAAAWSNTNIQRKALLKWRTQASPSSSLFFSGSYSD</sequence>
<evidence type="ECO:0000256" key="1">
    <source>
        <dbReference type="SAM" id="MobiDB-lite"/>
    </source>
</evidence>
<keyword evidence="3" id="KW-1185">Reference proteome</keyword>
<reference evidence="2" key="1">
    <citation type="submission" date="2022-07" db="EMBL/GenBank/DDBJ databases">
        <title>Phylogenomic reconstructions and comparative analyses of Kickxellomycotina fungi.</title>
        <authorList>
            <person name="Reynolds N.K."/>
            <person name="Stajich J.E."/>
            <person name="Barry K."/>
            <person name="Grigoriev I.V."/>
            <person name="Crous P."/>
            <person name="Smith M.E."/>
        </authorList>
    </citation>
    <scope>NUCLEOTIDE SEQUENCE</scope>
    <source>
        <strain evidence="2">NBRC 32514</strain>
    </source>
</reference>